<feature type="region of interest" description="Disordered" evidence="1">
    <location>
        <begin position="153"/>
        <end position="188"/>
    </location>
</feature>
<name>A0A1H8Q0V1_9EURY</name>
<dbReference type="AlphaFoldDB" id="A0A1H8Q0V1"/>
<reference evidence="3" key="1">
    <citation type="submission" date="2016-10" db="EMBL/GenBank/DDBJ databases">
        <authorList>
            <person name="Varghese N."/>
            <person name="Submissions S."/>
        </authorList>
    </citation>
    <scope>NUCLEOTIDE SEQUENCE [LARGE SCALE GENOMIC DNA]</scope>
    <source>
        <strain evidence="3">IBRC-M 10043</strain>
    </source>
</reference>
<dbReference type="RefSeq" id="WP_092661187.1">
    <property type="nucleotide sequence ID" value="NZ_FOCX01000013.1"/>
</dbReference>
<keyword evidence="3" id="KW-1185">Reference proteome</keyword>
<proteinExistence type="predicted"/>
<evidence type="ECO:0000313" key="3">
    <source>
        <dbReference type="Proteomes" id="UP000198775"/>
    </source>
</evidence>
<dbReference type="Proteomes" id="UP000198775">
    <property type="component" value="Unassembled WGS sequence"/>
</dbReference>
<accession>A0A1H8Q0V1</accession>
<dbReference type="OrthoDB" id="254495at2157"/>
<dbReference type="EMBL" id="FOCX01000013">
    <property type="protein sequence ID" value="SEO47413.1"/>
    <property type="molecule type" value="Genomic_DNA"/>
</dbReference>
<sequence>MSRGISKTADAEHCRFCGTADARFFGSAHTYVRWPADVAKEDGMYHFIICDDCALSTRDNESVVADQFRPGDRDYLRTCDICGAVGCRSASVRGWASEKPDGARDDRTYRIQGVIGWTVEIAGFEGGVCSCIECSPIQPVDCVRRPDREYDDDATVLVSPPFEQDGSVSSEDLDNEHRQAQIDTWTRP</sequence>
<protein>
    <submittedName>
        <fullName evidence="2">Uncharacterized protein</fullName>
    </submittedName>
</protein>
<evidence type="ECO:0000256" key="1">
    <source>
        <dbReference type="SAM" id="MobiDB-lite"/>
    </source>
</evidence>
<organism evidence="2 3">
    <name type="scientific">Halorientalis persicus</name>
    <dbReference type="NCBI Taxonomy" id="1367881"/>
    <lineage>
        <taxon>Archaea</taxon>
        <taxon>Methanobacteriati</taxon>
        <taxon>Methanobacteriota</taxon>
        <taxon>Stenosarchaea group</taxon>
        <taxon>Halobacteria</taxon>
        <taxon>Halobacteriales</taxon>
        <taxon>Haloarculaceae</taxon>
        <taxon>Halorientalis</taxon>
    </lineage>
</organism>
<gene>
    <name evidence="2" type="ORF">SAMN05216388_101314</name>
</gene>
<evidence type="ECO:0000313" key="2">
    <source>
        <dbReference type="EMBL" id="SEO47413.1"/>
    </source>
</evidence>